<feature type="transmembrane region" description="Helical" evidence="1">
    <location>
        <begin position="162"/>
        <end position="183"/>
    </location>
</feature>
<evidence type="ECO:0000256" key="1">
    <source>
        <dbReference type="SAM" id="Phobius"/>
    </source>
</evidence>
<evidence type="ECO:0000313" key="3">
    <source>
        <dbReference type="Proteomes" id="UP000006073"/>
    </source>
</evidence>
<dbReference type="STRING" id="1189612.A33Q_2311"/>
<feature type="transmembrane region" description="Helical" evidence="1">
    <location>
        <begin position="126"/>
        <end position="150"/>
    </location>
</feature>
<feature type="transmembrane region" description="Helical" evidence="1">
    <location>
        <begin position="73"/>
        <end position="106"/>
    </location>
</feature>
<keyword evidence="3" id="KW-1185">Reference proteome</keyword>
<accession>S2DWT7</accession>
<feature type="transmembrane region" description="Helical" evidence="1">
    <location>
        <begin position="212"/>
        <end position="231"/>
    </location>
</feature>
<organism evidence="2 3">
    <name type="scientific">Indibacter alkaliphilus (strain CCUG 57479 / KCTC 22604 / LW1)</name>
    <dbReference type="NCBI Taxonomy" id="1189612"/>
    <lineage>
        <taxon>Bacteria</taxon>
        <taxon>Pseudomonadati</taxon>
        <taxon>Bacteroidota</taxon>
        <taxon>Cytophagia</taxon>
        <taxon>Cytophagales</taxon>
        <taxon>Cyclobacteriaceae</taxon>
    </lineage>
</organism>
<dbReference type="Proteomes" id="UP000006073">
    <property type="component" value="Unassembled WGS sequence"/>
</dbReference>
<gene>
    <name evidence="2" type="ORF">A33Q_2311</name>
</gene>
<keyword evidence="1" id="KW-1133">Transmembrane helix</keyword>
<dbReference type="eggNOG" id="ENOG502Z7K8">
    <property type="taxonomic scope" value="Bacteria"/>
</dbReference>
<protein>
    <recommendedName>
        <fullName evidence="4">Glycosyltransferase RgtA/B/C/D-like domain-containing protein</fullName>
    </recommendedName>
</protein>
<name>S2DWT7_INDAL</name>
<feature type="transmembrane region" description="Helical" evidence="1">
    <location>
        <begin position="294"/>
        <end position="313"/>
    </location>
</feature>
<feature type="transmembrane region" description="Helical" evidence="1">
    <location>
        <begin position="266"/>
        <end position="285"/>
    </location>
</feature>
<comment type="caution">
    <text evidence="2">The sequence shown here is derived from an EMBL/GenBank/DDBJ whole genome shotgun (WGS) entry which is preliminary data.</text>
</comment>
<feature type="transmembrane region" description="Helical" evidence="1">
    <location>
        <begin position="243"/>
        <end position="260"/>
    </location>
</feature>
<evidence type="ECO:0000313" key="2">
    <source>
        <dbReference type="EMBL" id="EOZ96541.1"/>
    </source>
</evidence>
<feature type="transmembrane region" description="Helical" evidence="1">
    <location>
        <begin position="40"/>
        <end position="61"/>
    </location>
</feature>
<keyword evidence="1" id="KW-0472">Membrane</keyword>
<proteinExistence type="predicted"/>
<evidence type="ECO:0008006" key="4">
    <source>
        <dbReference type="Google" id="ProtNLM"/>
    </source>
</evidence>
<reference evidence="2 3" key="1">
    <citation type="journal article" date="2013" name="Genome Announc.">
        <title>Draft Genome Sequence of Indibacter alkaliphilus Strain LW1T, Isolated from Lonar Lake, a Haloalkaline Lake in the Buldana District of Maharashtra, India.</title>
        <authorList>
            <person name="Singh A."/>
            <person name="Kumar Jangir P."/>
            <person name="Sharma R."/>
            <person name="Singh A."/>
            <person name="Kumar Pinnaka A."/>
            <person name="Shivaji S."/>
        </authorList>
    </citation>
    <scope>NUCLEOTIDE SEQUENCE [LARGE SCALE GENOMIC DNA]</scope>
    <source>
        <strain evidence="3">CCUG 57479 / KCTC 22604 / LW1</strain>
    </source>
</reference>
<keyword evidence="1" id="KW-0812">Transmembrane</keyword>
<dbReference type="AlphaFoldDB" id="S2DWT7"/>
<sequence length="424" mass="48909">MLLGERMAEGKHMYKDILDDTGPLAAGTYWLFHLFFGRSIMVYKILACLIIFVQLFYLNSLFIRYKSFDENTYIPAFVVLILYSSSFDLLTLSPALMGSTFIVFAIGQLFSQTVLQKEGSDSVLLAGMFGGIAICFHFPLVVFLPYLILAGVVISSFSFRQLLLSIVGYFIPLSICLLYYFWIDALPEFIVEYILTGRLGEVYVHMTYRDLLLLYLTPFFFGVIGVFISSLFKSLTINQQKQLQLMLIFLVFAVASIFLVNRRTPYQLLVVIPSLTYFISMFFITSKSGFIPKIFSWIFVLGIPLFGISWWSVKNNQNELADYVIVEKQEHEISKGKTTLVLGNDLGFYTHASQVTPYLNYYISREVLADFEDFQDMASAYRNFLEEKPELVVDEDGVFRNLLERIPLLKERYRKSGKFYFLED</sequence>
<dbReference type="EMBL" id="ALWO02000033">
    <property type="protein sequence ID" value="EOZ96541.1"/>
    <property type="molecule type" value="Genomic_DNA"/>
</dbReference>